<feature type="domain" description="DUF3598" evidence="1">
    <location>
        <begin position="9"/>
        <end position="162"/>
    </location>
</feature>
<accession>A0A6P8HR91</accession>
<organism evidence="2 3">
    <name type="scientific">Actinia tenebrosa</name>
    <name type="common">Australian red waratah sea anemone</name>
    <dbReference type="NCBI Taxonomy" id="6105"/>
    <lineage>
        <taxon>Eukaryota</taxon>
        <taxon>Metazoa</taxon>
        <taxon>Cnidaria</taxon>
        <taxon>Anthozoa</taxon>
        <taxon>Hexacorallia</taxon>
        <taxon>Actiniaria</taxon>
        <taxon>Actiniidae</taxon>
        <taxon>Actinia</taxon>
    </lineage>
</organism>
<evidence type="ECO:0000313" key="3">
    <source>
        <dbReference type="RefSeq" id="XP_031558884.1"/>
    </source>
</evidence>
<dbReference type="SUPFAM" id="SSF50814">
    <property type="entry name" value="Lipocalins"/>
    <property type="match status" value="1"/>
</dbReference>
<sequence length="293" mass="34507">MEVKMAPTKMWTNYSLHNARKWLGRWTRWNPVTREVNESFKSIRHIELVEDMTKMKHQNTFIYDDDREPLTEGPMNGPWEYQRDRDCDEEGLCHPSTRLNSKKARAFFLENGGGAWTVMEPTLGDVFFQENFFPNNDIRFSTGMLYGKDGKALRLTAIREDSRCRPSLYWSEDNQIKDSFSAPVQGTFIGTEQILTANLRQTVREGCEWDKEYWLQETRLLQDGNTLFYLPDNVALSCPLQLYEDSTNRQFHISTFCLYDVNKDNPEIRVQTVFYEKGRFSCFKQGIYRKASQ</sequence>
<dbReference type="AlphaFoldDB" id="A0A6P8HR91"/>
<dbReference type="Pfam" id="PF12204">
    <property type="entry name" value="DUF3598_N"/>
    <property type="match status" value="1"/>
</dbReference>
<dbReference type="InterPro" id="IPR012674">
    <property type="entry name" value="Calycin"/>
</dbReference>
<dbReference type="InterPro" id="IPR022017">
    <property type="entry name" value="BFA1-like_DUF3598"/>
</dbReference>
<evidence type="ECO:0000313" key="2">
    <source>
        <dbReference type="Proteomes" id="UP000515163"/>
    </source>
</evidence>
<gene>
    <name evidence="3" type="primary">LOC116295251</name>
</gene>
<dbReference type="RefSeq" id="XP_031558884.1">
    <property type="nucleotide sequence ID" value="XM_031703024.1"/>
</dbReference>
<dbReference type="KEGG" id="aten:116295251"/>
<reference evidence="3" key="1">
    <citation type="submission" date="2025-08" db="UniProtKB">
        <authorList>
            <consortium name="RefSeq"/>
        </authorList>
    </citation>
    <scope>IDENTIFICATION</scope>
    <source>
        <tissue evidence="3">Tentacle</tissue>
    </source>
</reference>
<protein>
    <submittedName>
        <fullName evidence="3">Uncharacterized protein LOC116295251</fullName>
    </submittedName>
</protein>
<dbReference type="OrthoDB" id="5945039at2759"/>
<name>A0A6P8HR91_ACTTE</name>
<dbReference type="GeneID" id="116295251"/>
<evidence type="ECO:0000259" key="1">
    <source>
        <dbReference type="Pfam" id="PF12204"/>
    </source>
</evidence>
<dbReference type="Proteomes" id="UP000515163">
    <property type="component" value="Unplaced"/>
</dbReference>
<dbReference type="Gene3D" id="2.40.128.20">
    <property type="match status" value="1"/>
</dbReference>
<dbReference type="InParanoid" id="A0A6P8HR91"/>
<proteinExistence type="predicted"/>
<keyword evidence="2" id="KW-1185">Reference proteome</keyword>